<keyword evidence="1" id="KW-0812">Transmembrane</keyword>
<dbReference type="InterPro" id="IPR032508">
    <property type="entry name" value="FecR_C"/>
</dbReference>
<feature type="domain" description="FecR protein" evidence="2">
    <location>
        <begin position="158"/>
        <end position="255"/>
    </location>
</feature>
<dbReference type="Pfam" id="PF04773">
    <property type="entry name" value="FecR"/>
    <property type="match status" value="1"/>
</dbReference>
<feature type="transmembrane region" description="Helical" evidence="1">
    <location>
        <begin position="67"/>
        <end position="89"/>
    </location>
</feature>
<dbReference type="AlphaFoldDB" id="A0A318UWU9"/>
<evidence type="ECO:0000313" key="4">
    <source>
        <dbReference type="EMBL" id="PYF76129.1"/>
    </source>
</evidence>
<dbReference type="Gene3D" id="3.55.50.30">
    <property type="match status" value="1"/>
</dbReference>
<protein>
    <submittedName>
        <fullName evidence="4">FecR family protein</fullName>
    </submittedName>
</protein>
<name>A0A318UWU9_9SPHI</name>
<sequence length="371" mass="41618">MTTEEAKRLISKYNAGNCTDQEKALLENWYMQLDVQHINISPKTIESLREEIKNLPGFNDKSKTIKLWSVIAAVVSVSLIAVGVLLFNYRSEIRPITNQIANDIAPGTNKATLTFANGKIINLNQTKTGIAVDAAKIKYNDGTKIFSNNTDSFSGLATITTPKGGEYHIVLSDGTKVWLNAASTLTFATSLRERGEDKRRVTLSGEAYFEVFKDKRRPFVVKVGHQEILVLGTHFNINAYDPKAVIKTTLQEGVVRVISLKKDGTFRKSNLKPGEQAISSEAATLIKKVNVELELAWKKGKIQFVRADLKSVMNMISRWYDIEVIYQYYPNEAKFTGSISRSKNISEVLSLLETTGEVRFKIEERKVLVMK</sequence>
<dbReference type="InterPro" id="IPR012373">
    <property type="entry name" value="Ferrdict_sens_TM"/>
</dbReference>
<dbReference type="Pfam" id="PF16344">
    <property type="entry name" value="FecR_C"/>
    <property type="match status" value="1"/>
</dbReference>
<proteinExistence type="predicted"/>
<evidence type="ECO:0000259" key="3">
    <source>
        <dbReference type="Pfam" id="PF16344"/>
    </source>
</evidence>
<dbReference type="GO" id="GO:0016989">
    <property type="term" value="F:sigma factor antagonist activity"/>
    <property type="evidence" value="ECO:0007669"/>
    <property type="project" value="TreeGrafter"/>
</dbReference>
<keyword evidence="5" id="KW-1185">Reference proteome</keyword>
<dbReference type="OrthoDB" id="1099963at2"/>
<dbReference type="Gene3D" id="2.60.120.1440">
    <property type="match status" value="1"/>
</dbReference>
<feature type="domain" description="Protein FecR C-terminal" evidence="3">
    <location>
        <begin position="302"/>
        <end position="369"/>
    </location>
</feature>
<dbReference type="EMBL" id="QKLU01000002">
    <property type="protein sequence ID" value="PYF76129.1"/>
    <property type="molecule type" value="Genomic_DNA"/>
</dbReference>
<keyword evidence="1" id="KW-0472">Membrane</keyword>
<reference evidence="4 5" key="1">
    <citation type="submission" date="2018-06" db="EMBL/GenBank/DDBJ databases">
        <title>Genomic Encyclopedia of Archaeal and Bacterial Type Strains, Phase II (KMG-II): from individual species to whole genera.</title>
        <authorList>
            <person name="Goeker M."/>
        </authorList>
    </citation>
    <scope>NUCLEOTIDE SEQUENCE [LARGE SCALE GENOMIC DNA]</scope>
    <source>
        <strain evidence="4 5">DSM 27372</strain>
    </source>
</reference>
<dbReference type="Proteomes" id="UP000248198">
    <property type="component" value="Unassembled WGS sequence"/>
</dbReference>
<dbReference type="PANTHER" id="PTHR30273">
    <property type="entry name" value="PERIPLASMIC SIGNAL SENSOR AND SIGMA FACTOR ACTIVATOR FECR-RELATED"/>
    <property type="match status" value="1"/>
</dbReference>
<dbReference type="PANTHER" id="PTHR30273:SF2">
    <property type="entry name" value="PROTEIN FECR"/>
    <property type="match status" value="1"/>
</dbReference>
<accession>A0A318UWU9</accession>
<dbReference type="InterPro" id="IPR006860">
    <property type="entry name" value="FecR"/>
</dbReference>
<dbReference type="PIRSF" id="PIRSF018266">
    <property type="entry name" value="FecR"/>
    <property type="match status" value="1"/>
</dbReference>
<evidence type="ECO:0000256" key="1">
    <source>
        <dbReference type="SAM" id="Phobius"/>
    </source>
</evidence>
<keyword evidence="1" id="KW-1133">Transmembrane helix</keyword>
<evidence type="ECO:0000259" key="2">
    <source>
        <dbReference type="Pfam" id="PF04773"/>
    </source>
</evidence>
<gene>
    <name evidence="4" type="ORF">B0O44_102685</name>
</gene>
<organism evidence="4 5">
    <name type="scientific">Pedobacter nutrimenti</name>
    <dbReference type="NCBI Taxonomy" id="1241337"/>
    <lineage>
        <taxon>Bacteria</taxon>
        <taxon>Pseudomonadati</taxon>
        <taxon>Bacteroidota</taxon>
        <taxon>Sphingobacteriia</taxon>
        <taxon>Sphingobacteriales</taxon>
        <taxon>Sphingobacteriaceae</taxon>
        <taxon>Pedobacter</taxon>
    </lineage>
</organism>
<evidence type="ECO:0000313" key="5">
    <source>
        <dbReference type="Proteomes" id="UP000248198"/>
    </source>
</evidence>
<dbReference type="RefSeq" id="WP_110829088.1">
    <property type="nucleotide sequence ID" value="NZ_QKLU01000002.1"/>
</dbReference>
<comment type="caution">
    <text evidence="4">The sequence shown here is derived from an EMBL/GenBank/DDBJ whole genome shotgun (WGS) entry which is preliminary data.</text>
</comment>